<evidence type="ECO:0000313" key="2">
    <source>
        <dbReference type="Proteomes" id="UP000304953"/>
    </source>
</evidence>
<organism evidence="1 2">
    <name type="scientific">Petralouisia muris</name>
    <dbReference type="NCBI Taxonomy" id="3032872"/>
    <lineage>
        <taxon>Bacteria</taxon>
        <taxon>Bacillati</taxon>
        <taxon>Bacillota</taxon>
        <taxon>Clostridia</taxon>
        <taxon>Lachnospirales</taxon>
        <taxon>Lachnospiraceae</taxon>
        <taxon>Petralouisia</taxon>
    </lineage>
</organism>
<dbReference type="Proteomes" id="UP000304953">
    <property type="component" value="Unassembled WGS sequence"/>
</dbReference>
<keyword evidence="2" id="KW-1185">Reference proteome</keyword>
<gene>
    <name evidence="1" type="ORF">E5329_13055</name>
</gene>
<proteinExistence type="predicted"/>
<evidence type="ECO:0000313" key="1">
    <source>
        <dbReference type="EMBL" id="TGY95767.1"/>
    </source>
</evidence>
<protein>
    <submittedName>
        <fullName evidence="1">Uncharacterized protein</fullName>
    </submittedName>
</protein>
<name>A0AC61RV90_9FIRM</name>
<sequence length="139" mass="16758">MLNEERIRLMTKMASYEAGEGKEYMPIRQFYRKDYVSYEMIKTFITSTISFGILFLCWIVYKMDEMTDFLKGRDLPELGISILIKYAVFICAYQVIAYIVYTRRYKKATASMRKYYAALKKVERLQEKEERLQPLEDWK</sequence>
<comment type="caution">
    <text evidence="1">The sequence shown here is derived from an EMBL/GenBank/DDBJ whole genome shotgun (WGS) entry which is preliminary data.</text>
</comment>
<reference evidence="1" key="1">
    <citation type="submission" date="2019-04" db="EMBL/GenBank/DDBJ databases">
        <title>Microbes associate with the intestines of laboratory mice.</title>
        <authorList>
            <person name="Navarre W."/>
            <person name="Wong E."/>
            <person name="Huang K."/>
            <person name="Tropini C."/>
            <person name="Ng K."/>
            <person name="Yu B."/>
        </authorList>
    </citation>
    <scope>NUCLEOTIDE SEQUENCE</scope>
    <source>
        <strain evidence="1">NM01_1-7b</strain>
    </source>
</reference>
<accession>A0AC61RV90</accession>
<dbReference type="EMBL" id="SRYA01000024">
    <property type="protein sequence ID" value="TGY95767.1"/>
    <property type="molecule type" value="Genomic_DNA"/>
</dbReference>